<dbReference type="EMBL" id="JACRWE010000001">
    <property type="protein sequence ID" value="MBC5995535.1"/>
    <property type="molecule type" value="Genomic_DNA"/>
</dbReference>
<keyword evidence="1" id="KW-0812">Transmembrane</keyword>
<comment type="caution">
    <text evidence="2">The sequence shown here is derived from an EMBL/GenBank/DDBJ whole genome shotgun (WGS) entry which is preliminary data.</text>
</comment>
<evidence type="ECO:0000256" key="1">
    <source>
        <dbReference type="SAM" id="Phobius"/>
    </source>
</evidence>
<dbReference type="InterPro" id="IPR008964">
    <property type="entry name" value="Invasin/intimin_cell_adhesion"/>
</dbReference>
<feature type="transmembrane region" description="Helical" evidence="1">
    <location>
        <begin position="12"/>
        <end position="29"/>
    </location>
</feature>
<dbReference type="RefSeq" id="WP_153925388.1">
    <property type="nucleotide sequence ID" value="NZ_JACRWE010000001.1"/>
</dbReference>
<reference evidence="2 3" key="1">
    <citation type="submission" date="2020-08" db="EMBL/GenBank/DDBJ databases">
        <authorList>
            <person name="Liu C."/>
            <person name="Sun Q."/>
        </authorList>
    </citation>
    <scope>NUCLEOTIDE SEQUENCE [LARGE SCALE GENOMIC DNA]</scope>
    <source>
        <strain evidence="2 3">NSJ-18</strain>
    </source>
</reference>
<evidence type="ECO:0008006" key="4">
    <source>
        <dbReference type="Google" id="ProtNLM"/>
    </source>
</evidence>
<keyword evidence="1" id="KW-1133">Transmembrane helix</keyword>
<sequence length="516" mass="58173">MRIIDQMKNRKCIIILIIPLLIVAQYYLFKFGILRPMIKGVEINIINGDYIQDIDKYVIRLGEEVTLSSGEYIKIPQYAKDPEISFKVLDDNKILKIIDSNEKEPNTATLIGLKKGYSSIAIVKNSRVLKKATVLVVDPKVESLDLNVDGNLVFVGDRAEIGSNVEVDYKRFKDSYKVIYESSNEDIIKIEGNQVKAVGVGNATIYAKSGDKVDSIRYRISAKVSSMKVDKSIEIEVGESKKIVPKITTSPRGLKHPSVEYQLVESKLPIERAIRLDQNGVIVGLREGEEKVLISCGIGSNKKSQIVTVKVAKESLLKKSIKDLISTYKIVDNKLLITLTWSSMEEIYNYDVYLRDNLSDDKKYNAVRSIIMDKIDLDSKNKIRANLEIDLDNIHKADFDIYVVGVTDKGNTNKSNIVNVKHSIEDIENESINLSANLDKDNKNIYLSWDTIENARYNIYVKDISKGSQSFVLYAEGISENSYNLNLEGEDLNLEVYVSAIIEGKDEVKSAIKVFK</sequence>
<evidence type="ECO:0000313" key="2">
    <source>
        <dbReference type="EMBL" id="MBC5995535.1"/>
    </source>
</evidence>
<proteinExistence type="predicted"/>
<evidence type="ECO:0000313" key="3">
    <source>
        <dbReference type="Proteomes" id="UP000609849"/>
    </source>
</evidence>
<dbReference type="SUPFAM" id="SSF49373">
    <property type="entry name" value="Invasin/intimin cell-adhesion fragments"/>
    <property type="match status" value="1"/>
</dbReference>
<keyword evidence="1" id="KW-0472">Membrane</keyword>
<dbReference type="Proteomes" id="UP000609849">
    <property type="component" value="Unassembled WGS sequence"/>
</dbReference>
<dbReference type="Gene3D" id="2.60.40.1080">
    <property type="match status" value="1"/>
</dbReference>
<accession>A0ABR7JKT7</accession>
<gene>
    <name evidence="2" type="ORF">H8923_02065</name>
</gene>
<protein>
    <recommendedName>
        <fullName evidence="4">BIG2 domain-containing protein</fullName>
    </recommendedName>
</protein>
<keyword evidence="3" id="KW-1185">Reference proteome</keyword>
<organism evidence="2 3">
    <name type="scientific">Romboutsia faecis</name>
    <dbReference type="NCBI Taxonomy" id="2764597"/>
    <lineage>
        <taxon>Bacteria</taxon>
        <taxon>Bacillati</taxon>
        <taxon>Bacillota</taxon>
        <taxon>Clostridia</taxon>
        <taxon>Peptostreptococcales</taxon>
        <taxon>Peptostreptococcaceae</taxon>
        <taxon>Romboutsia</taxon>
    </lineage>
</organism>
<name>A0ABR7JKT7_9FIRM</name>